<evidence type="ECO:0000256" key="9">
    <source>
        <dbReference type="SAM" id="SignalP"/>
    </source>
</evidence>
<dbReference type="RefSeq" id="WP_205104021.1">
    <property type="nucleotide sequence ID" value="NZ_JACJJG010000019.1"/>
</dbReference>
<comment type="caution">
    <text evidence="10">The sequence shown here is derived from an EMBL/GenBank/DDBJ whole genome shotgun (WGS) entry which is preliminary data.</text>
</comment>
<keyword evidence="4" id="KW-1134">Transmembrane beta strand</keyword>
<keyword evidence="9" id="KW-0732">Signal</keyword>
<keyword evidence="7" id="KW-0998">Cell outer membrane</keyword>
<dbReference type="SUPFAM" id="SSF56954">
    <property type="entry name" value="Outer membrane efflux proteins (OEP)"/>
    <property type="match status" value="1"/>
</dbReference>
<name>A0A939B7I0_9BACT</name>
<dbReference type="Proteomes" id="UP000706891">
    <property type="component" value="Unassembled WGS sequence"/>
</dbReference>
<dbReference type="GO" id="GO:0015562">
    <property type="term" value="F:efflux transmembrane transporter activity"/>
    <property type="evidence" value="ECO:0007669"/>
    <property type="project" value="InterPro"/>
</dbReference>
<evidence type="ECO:0000256" key="1">
    <source>
        <dbReference type="ARBA" id="ARBA00004442"/>
    </source>
</evidence>
<feature type="chain" id="PRO_5036977668" evidence="9">
    <location>
        <begin position="22"/>
        <end position="441"/>
    </location>
</feature>
<dbReference type="PANTHER" id="PTHR30026:SF20">
    <property type="entry name" value="OUTER MEMBRANE PROTEIN TOLC"/>
    <property type="match status" value="1"/>
</dbReference>
<proteinExistence type="inferred from homology"/>
<protein>
    <submittedName>
        <fullName evidence="10">TolC family protein</fullName>
    </submittedName>
</protein>
<evidence type="ECO:0000256" key="8">
    <source>
        <dbReference type="SAM" id="Coils"/>
    </source>
</evidence>
<comment type="similarity">
    <text evidence="2">Belongs to the outer membrane factor (OMF) (TC 1.B.17) family.</text>
</comment>
<evidence type="ECO:0000256" key="6">
    <source>
        <dbReference type="ARBA" id="ARBA00023136"/>
    </source>
</evidence>
<evidence type="ECO:0000256" key="3">
    <source>
        <dbReference type="ARBA" id="ARBA00022448"/>
    </source>
</evidence>
<dbReference type="GO" id="GO:0015288">
    <property type="term" value="F:porin activity"/>
    <property type="evidence" value="ECO:0007669"/>
    <property type="project" value="TreeGrafter"/>
</dbReference>
<organism evidence="10 11">
    <name type="scientific">Marseilla massiliensis</name>
    <dbReference type="NCBI Taxonomy" id="1841864"/>
    <lineage>
        <taxon>Bacteria</taxon>
        <taxon>Pseudomonadati</taxon>
        <taxon>Bacteroidota</taxon>
        <taxon>Bacteroidia</taxon>
        <taxon>Bacteroidales</taxon>
        <taxon>Prevotellaceae</taxon>
        <taxon>Marseilla</taxon>
    </lineage>
</organism>
<dbReference type="AlphaFoldDB" id="A0A939B7I0"/>
<evidence type="ECO:0000313" key="10">
    <source>
        <dbReference type="EMBL" id="MBM6673348.1"/>
    </source>
</evidence>
<dbReference type="Gene3D" id="1.20.1600.10">
    <property type="entry name" value="Outer membrane efflux proteins (OEP)"/>
    <property type="match status" value="1"/>
</dbReference>
<dbReference type="GO" id="GO:0009279">
    <property type="term" value="C:cell outer membrane"/>
    <property type="evidence" value="ECO:0007669"/>
    <property type="project" value="UniProtKB-SubCell"/>
</dbReference>
<keyword evidence="3" id="KW-0813">Transport</keyword>
<reference evidence="10" key="2">
    <citation type="journal article" date="2021" name="Sci. Rep.">
        <title>The distribution of antibiotic resistance genes in chicken gut microbiota commensals.</title>
        <authorList>
            <person name="Juricova H."/>
            <person name="Matiasovicova J."/>
            <person name="Kubasova T."/>
            <person name="Cejkova D."/>
            <person name="Rychlik I."/>
        </authorList>
    </citation>
    <scope>NUCLEOTIDE SEQUENCE</scope>
    <source>
        <strain evidence="10">An824</strain>
    </source>
</reference>
<evidence type="ECO:0000256" key="5">
    <source>
        <dbReference type="ARBA" id="ARBA00022692"/>
    </source>
</evidence>
<sequence length="441" mass="48966">MEKEKILIFCTLLFAANYLFAATPKQWTLKDCIDYALEHNISVKTGRLSVLSANEDIKEARAKLFPTLSFSTTHQGGYSPFVDGDGGTEDKGSYSGDYGLNASWTVWDGNANRNTLKQQEIIGQQQELGLEENINDIQEQILQLYIQVLYVAEAVNVNAQILDISRQNAERGAEMYNVGSLSKADLSQLEAQVATDEYNLVNMQGQLEDYKQQMKYLLRLDYDTDFDIAVPSSTDDQALAIVPSSQEVLADALVKRPEIKKALLDIDCSELGIDIAKAGYKPTVRLTGGIGTSTVTGTNMAWGSQMKGNFNGSIGVTLSVPIFDNRAAKTSVNKAQLELQQSKDEIDDAKSNLALTIQGYWINATTNQQRFRSAVVSVNSAQDSYDLLSEQFRLGLKNIVELTNAKTTLLNAQQSRLESKYMAILYLQMLNFYRGEEMNLI</sequence>
<dbReference type="PANTHER" id="PTHR30026">
    <property type="entry name" value="OUTER MEMBRANE PROTEIN TOLC"/>
    <property type="match status" value="1"/>
</dbReference>
<keyword evidence="11" id="KW-1185">Reference proteome</keyword>
<evidence type="ECO:0000256" key="4">
    <source>
        <dbReference type="ARBA" id="ARBA00022452"/>
    </source>
</evidence>
<keyword evidence="6" id="KW-0472">Membrane</keyword>
<dbReference type="InterPro" id="IPR051906">
    <property type="entry name" value="TolC-like"/>
</dbReference>
<comment type="subcellular location">
    <subcellularLocation>
        <location evidence="1">Cell outer membrane</location>
    </subcellularLocation>
</comment>
<accession>A0A939B7I0</accession>
<keyword evidence="8" id="KW-0175">Coiled coil</keyword>
<gene>
    <name evidence="10" type="ORF">H6A34_05610</name>
</gene>
<dbReference type="InterPro" id="IPR003423">
    <property type="entry name" value="OMP_efflux"/>
</dbReference>
<dbReference type="Pfam" id="PF02321">
    <property type="entry name" value="OEP"/>
    <property type="match status" value="2"/>
</dbReference>
<keyword evidence="5" id="KW-0812">Transmembrane</keyword>
<evidence type="ECO:0000256" key="7">
    <source>
        <dbReference type="ARBA" id="ARBA00023237"/>
    </source>
</evidence>
<evidence type="ECO:0000313" key="11">
    <source>
        <dbReference type="Proteomes" id="UP000706891"/>
    </source>
</evidence>
<feature type="signal peptide" evidence="9">
    <location>
        <begin position="1"/>
        <end position="21"/>
    </location>
</feature>
<reference evidence="10" key="1">
    <citation type="submission" date="2020-08" db="EMBL/GenBank/DDBJ databases">
        <authorList>
            <person name="Cejkova D."/>
            <person name="Kubasova T."/>
            <person name="Jahodarova E."/>
            <person name="Rychlik I."/>
        </authorList>
    </citation>
    <scope>NUCLEOTIDE SEQUENCE</scope>
    <source>
        <strain evidence="10">An824</strain>
    </source>
</reference>
<evidence type="ECO:0000256" key="2">
    <source>
        <dbReference type="ARBA" id="ARBA00007613"/>
    </source>
</evidence>
<feature type="coiled-coil region" evidence="8">
    <location>
        <begin position="325"/>
        <end position="352"/>
    </location>
</feature>
<dbReference type="EMBL" id="JACJJG010000019">
    <property type="protein sequence ID" value="MBM6673348.1"/>
    <property type="molecule type" value="Genomic_DNA"/>
</dbReference>
<dbReference type="GO" id="GO:1990281">
    <property type="term" value="C:efflux pump complex"/>
    <property type="evidence" value="ECO:0007669"/>
    <property type="project" value="TreeGrafter"/>
</dbReference>